<dbReference type="InterPro" id="IPR001878">
    <property type="entry name" value="Znf_CCHC"/>
</dbReference>
<dbReference type="GO" id="GO:0003676">
    <property type="term" value="F:nucleic acid binding"/>
    <property type="evidence" value="ECO:0007669"/>
    <property type="project" value="InterPro"/>
</dbReference>
<evidence type="ECO:0000313" key="5">
    <source>
        <dbReference type="Proteomes" id="UP000765509"/>
    </source>
</evidence>
<organism evidence="4 5">
    <name type="scientific">Austropuccinia psidii MF-1</name>
    <dbReference type="NCBI Taxonomy" id="1389203"/>
    <lineage>
        <taxon>Eukaryota</taxon>
        <taxon>Fungi</taxon>
        <taxon>Dikarya</taxon>
        <taxon>Basidiomycota</taxon>
        <taxon>Pucciniomycotina</taxon>
        <taxon>Pucciniomycetes</taxon>
        <taxon>Pucciniales</taxon>
        <taxon>Sphaerophragmiaceae</taxon>
        <taxon>Austropuccinia</taxon>
    </lineage>
</organism>
<evidence type="ECO:0000313" key="4">
    <source>
        <dbReference type="EMBL" id="MBW0528764.1"/>
    </source>
</evidence>
<keyword evidence="1" id="KW-0507">mRNA processing</keyword>
<evidence type="ECO:0000259" key="3">
    <source>
        <dbReference type="PROSITE" id="PS50158"/>
    </source>
</evidence>
<name>A0A9Q3EWY3_9BASI</name>
<reference evidence="4" key="1">
    <citation type="submission" date="2021-03" db="EMBL/GenBank/DDBJ databases">
        <title>Draft genome sequence of rust myrtle Austropuccinia psidii MF-1, a brazilian biotype.</title>
        <authorList>
            <person name="Quecine M.C."/>
            <person name="Pachon D.M.R."/>
            <person name="Bonatelli M.L."/>
            <person name="Correr F.H."/>
            <person name="Franceschini L.M."/>
            <person name="Leite T.F."/>
            <person name="Margarido G.R.A."/>
            <person name="Almeida C.A."/>
            <person name="Ferrarezi J.A."/>
            <person name="Labate C.A."/>
        </authorList>
    </citation>
    <scope>NUCLEOTIDE SEQUENCE</scope>
    <source>
        <strain evidence="4">MF-1</strain>
    </source>
</reference>
<comment type="caution">
    <text evidence="4">The sequence shown here is derived from an EMBL/GenBank/DDBJ whole genome shotgun (WGS) entry which is preliminary data.</text>
</comment>
<dbReference type="GO" id="GO:0008270">
    <property type="term" value="F:zinc ion binding"/>
    <property type="evidence" value="ECO:0007669"/>
    <property type="project" value="UniProtKB-KW"/>
</dbReference>
<dbReference type="AlphaFoldDB" id="A0A9Q3EWY3"/>
<proteinExistence type="predicted"/>
<keyword evidence="5" id="KW-1185">Reference proteome</keyword>
<dbReference type="EMBL" id="AVOT02034614">
    <property type="protein sequence ID" value="MBW0528764.1"/>
    <property type="molecule type" value="Genomic_DNA"/>
</dbReference>
<sequence length="116" mass="13759">MVHMKILEKCWCELEHALRSRCIEPCYTEEYINGLEDIVTRTKINRIWKKFDIKSANKPFIKKDKSKEAFKPNTSSNNEKRKCHKCGYIGHFANLCLKKAKINEIVETEDHNEKEE</sequence>
<keyword evidence="2" id="KW-0863">Zinc-finger</keyword>
<gene>
    <name evidence="4" type="ORF">O181_068479</name>
</gene>
<dbReference type="GO" id="GO:0006397">
    <property type="term" value="P:mRNA processing"/>
    <property type="evidence" value="ECO:0007669"/>
    <property type="project" value="UniProtKB-KW"/>
</dbReference>
<accession>A0A9Q3EWY3</accession>
<evidence type="ECO:0000256" key="1">
    <source>
        <dbReference type="ARBA" id="ARBA00022664"/>
    </source>
</evidence>
<keyword evidence="2" id="KW-0479">Metal-binding</keyword>
<dbReference type="OrthoDB" id="2507294at2759"/>
<dbReference type="InterPro" id="IPR036875">
    <property type="entry name" value="Znf_CCHC_sf"/>
</dbReference>
<keyword evidence="2" id="KW-0862">Zinc</keyword>
<protein>
    <recommendedName>
        <fullName evidence="3">CCHC-type domain-containing protein</fullName>
    </recommendedName>
</protein>
<dbReference type="Gene3D" id="4.10.60.10">
    <property type="entry name" value="Zinc finger, CCHC-type"/>
    <property type="match status" value="1"/>
</dbReference>
<dbReference type="SUPFAM" id="SSF57756">
    <property type="entry name" value="Retrovirus zinc finger-like domains"/>
    <property type="match status" value="1"/>
</dbReference>
<evidence type="ECO:0000256" key="2">
    <source>
        <dbReference type="PROSITE-ProRule" id="PRU00047"/>
    </source>
</evidence>
<feature type="domain" description="CCHC-type" evidence="3">
    <location>
        <begin position="81"/>
        <end position="96"/>
    </location>
</feature>
<dbReference type="Proteomes" id="UP000765509">
    <property type="component" value="Unassembled WGS sequence"/>
</dbReference>
<dbReference type="PROSITE" id="PS50158">
    <property type="entry name" value="ZF_CCHC"/>
    <property type="match status" value="1"/>
</dbReference>